<dbReference type="Pfam" id="PF01176">
    <property type="entry name" value="eIF-1a"/>
    <property type="match status" value="1"/>
</dbReference>
<gene>
    <name evidence="5" type="ORF">EGYM00163_LOCUS10349</name>
</gene>
<feature type="compositionally biased region" description="Acidic residues" evidence="3">
    <location>
        <begin position="153"/>
        <end position="167"/>
    </location>
</feature>
<comment type="similarity">
    <text evidence="2">Belongs to the eIF-1A family.</text>
</comment>
<name>A0A7S4CJX7_9EUGL</name>
<feature type="compositionally biased region" description="Acidic residues" evidence="3">
    <location>
        <begin position="127"/>
        <end position="142"/>
    </location>
</feature>
<keyword evidence="1" id="KW-0396">Initiation factor</keyword>
<dbReference type="PANTHER" id="PTHR21668">
    <property type="entry name" value="EIF-1A"/>
    <property type="match status" value="1"/>
</dbReference>
<feature type="domain" description="S1-like" evidence="4">
    <location>
        <begin position="22"/>
        <end position="96"/>
    </location>
</feature>
<evidence type="ECO:0000256" key="3">
    <source>
        <dbReference type="SAM" id="MobiDB-lite"/>
    </source>
</evidence>
<dbReference type="PROSITE" id="PS50832">
    <property type="entry name" value="S1_IF1_TYPE"/>
    <property type="match status" value="1"/>
</dbReference>
<sequence length="167" mass="18466">MPKNKGKGGKNRKRGTNKNDPVKRELILKEEGQEYAQCTKMLGNGRIEVACFDGVKRLATIRGKMRKKVWVNVGDIVLLGLRDFQDTKADVILKYMPDEARQLQKQGEIPVSAKINEEESNTGQGWEFDDDGGDDSESDSDDDRPPANGIVPADDDSDDGDVDVDAI</sequence>
<dbReference type="GO" id="GO:0003743">
    <property type="term" value="F:translation initiation factor activity"/>
    <property type="evidence" value="ECO:0007669"/>
    <property type="project" value="UniProtKB-UniRule"/>
</dbReference>
<proteinExistence type="inferred from homology"/>
<keyword evidence="1" id="KW-0648">Protein biosynthesis</keyword>
<evidence type="ECO:0000313" key="5">
    <source>
        <dbReference type="EMBL" id="CAE0799228.1"/>
    </source>
</evidence>
<dbReference type="CDD" id="cd05793">
    <property type="entry name" value="S1_IF1A"/>
    <property type="match status" value="1"/>
</dbReference>
<feature type="region of interest" description="Disordered" evidence="3">
    <location>
        <begin position="104"/>
        <end position="167"/>
    </location>
</feature>
<protein>
    <recommendedName>
        <fullName evidence="4">S1-like domain-containing protein</fullName>
    </recommendedName>
</protein>
<dbReference type="Gene3D" id="2.40.50.140">
    <property type="entry name" value="Nucleic acid-binding proteins"/>
    <property type="match status" value="1"/>
</dbReference>
<dbReference type="InterPro" id="IPR001253">
    <property type="entry name" value="TIF_eIF-1A"/>
</dbReference>
<dbReference type="GO" id="GO:0003723">
    <property type="term" value="F:RNA binding"/>
    <property type="evidence" value="ECO:0007669"/>
    <property type="project" value="InterPro"/>
</dbReference>
<dbReference type="NCBIfam" id="TIGR00523">
    <property type="entry name" value="eIF-1A"/>
    <property type="match status" value="1"/>
</dbReference>
<organism evidence="5">
    <name type="scientific">Eutreptiella gymnastica</name>
    <dbReference type="NCBI Taxonomy" id="73025"/>
    <lineage>
        <taxon>Eukaryota</taxon>
        <taxon>Discoba</taxon>
        <taxon>Euglenozoa</taxon>
        <taxon>Euglenida</taxon>
        <taxon>Spirocuta</taxon>
        <taxon>Euglenophyceae</taxon>
        <taxon>Eutreptiales</taxon>
        <taxon>Eutreptiaceae</taxon>
        <taxon>Eutreptiella</taxon>
    </lineage>
</organism>
<evidence type="ECO:0000256" key="1">
    <source>
        <dbReference type="PROSITE-ProRule" id="PRU00181"/>
    </source>
</evidence>
<dbReference type="AlphaFoldDB" id="A0A7S4CJX7"/>
<feature type="region of interest" description="Disordered" evidence="3">
    <location>
        <begin position="1"/>
        <end position="24"/>
    </location>
</feature>
<dbReference type="SUPFAM" id="SSF50249">
    <property type="entry name" value="Nucleic acid-binding proteins"/>
    <property type="match status" value="1"/>
</dbReference>
<evidence type="ECO:0000259" key="4">
    <source>
        <dbReference type="PROSITE" id="PS50832"/>
    </source>
</evidence>
<dbReference type="EMBL" id="HBJA01031249">
    <property type="protein sequence ID" value="CAE0799228.1"/>
    <property type="molecule type" value="Transcribed_RNA"/>
</dbReference>
<evidence type="ECO:0000256" key="2">
    <source>
        <dbReference type="RuleBase" id="RU004364"/>
    </source>
</evidence>
<feature type="compositionally biased region" description="Basic residues" evidence="3">
    <location>
        <begin position="1"/>
        <end position="16"/>
    </location>
</feature>
<dbReference type="HAMAP" id="MF_00216">
    <property type="entry name" value="aIF_1A"/>
    <property type="match status" value="1"/>
</dbReference>
<dbReference type="SMART" id="SM00652">
    <property type="entry name" value="eIF1a"/>
    <property type="match status" value="1"/>
</dbReference>
<dbReference type="InterPro" id="IPR012340">
    <property type="entry name" value="NA-bd_OB-fold"/>
</dbReference>
<reference evidence="5" key="1">
    <citation type="submission" date="2021-01" db="EMBL/GenBank/DDBJ databases">
        <authorList>
            <person name="Corre E."/>
            <person name="Pelletier E."/>
            <person name="Niang G."/>
            <person name="Scheremetjew M."/>
            <person name="Finn R."/>
            <person name="Kale V."/>
            <person name="Holt S."/>
            <person name="Cochrane G."/>
            <person name="Meng A."/>
            <person name="Brown T."/>
            <person name="Cohen L."/>
        </authorList>
    </citation>
    <scope>NUCLEOTIDE SEQUENCE</scope>
    <source>
        <strain evidence="5">CCMP1594</strain>
    </source>
</reference>
<dbReference type="InterPro" id="IPR006196">
    <property type="entry name" value="RNA-binding_domain_S1_IF1"/>
</dbReference>
<accession>A0A7S4CJX7</accession>